<dbReference type="PANTHER" id="PTHR33531">
    <property type="entry name" value="RUBRERYTHRIN SUBFAMILY"/>
    <property type="match status" value="1"/>
</dbReference>
<proteinExistence type="predicted"/>
<dbReference type="SUPFAM" id="SSF47240">
    <property type="entry name" value="Ferritin-like"/>
    <property type="match status" value="1"/>
</dbReference>
<dbReference type="PANTHER" id="PTHR33531:SF7">
    <property type="entry name" value="HYPOTHETICAL MEMBRANE PROTEIN, CONSERVED"/>
    <property type="match status" value="1"/>
</dbReference>
<reference evidence="3" key="2">
    <citation type="journal article" date="2020" name="mSystems">
        <title>Genome- and Community-Level Interaction Insights into Carbon Utilization and Element Cycling Functions of Hydrothermarchaeota in Hydrothermal Sediment.</title>
        <authorList>
            <person name="Zhou Z."/>
            <person name="Liu Y."/>
            <person name="Xu W."/>
            <person name="Pan J."/>
            <person name="Luo Z.H."/>
            <person name="Li M."/>
        </authorList>
    </citation>
    <scope>NUCLEOTIDE SEQUENCE [LARGE SCALE GENOMIC DNA]</scope>
    <source>
        <strain evidence="3">SpSt-604</strain>
    </source>
</reference>
<gene>
    <name evidence="3" type="ORF">ENT72_03765</name>
    <name evidence="2" type="ORF">JM64_07320</name>
</gene>
<dbReference type="InterPro" id="IPR003251">
    <property type="entry name" value="Rr_diiron-bd_dom"/>
</dbReference>
<dbReference type="Proteomes" id="UP000077096">
    <property type="component" value="Chromosome"/>
</dbReference>
<dbReference type="InterPro" id="IPR009078">
    <property type="entry name" value="Ferritin-like_SF"/>
</dbReference>
<dbReference type="GO" id="GO:0016491">
    <property type="term" value="F:oxidoreductase activity"/>
    <property type="evidence" value="ECO:0007669"/>
    <property type="project" value="InterPro"/>
</dbReference>
<dbReference type="OrthoDB" id="9808511at2"/>
<dbReference type="AlphaFoldDB" id="A0A172T4L3"/>
<dbReference type="InterPro" id="IPR012347">
    <property type="entry name" value="Ferritin-like"/>
</dbReference>
<evidence type="ECO:0000313" key="3">
    <source>
        <dbReference type="EMBL" id="HGU42025.1"/>
    </source>
</evidence>
<dbReference type="Gene3D" id="1.20.1260.10">
    <property type="match status" value="1"/>
</dbReference>
<dbReference type="EMBL" id="CP011393">
    <property type="protein sequence ID" value="ANE41783.1"/>
    <property type="molecule type" value="Genomic_DNA"/>
</dbReference>
<evidence type="ECO:0000313" key="2">
    <source>
        <dbReference type="EMBL" id="ANE41783.1"/>
    </source>
</evidence>
<dbReference type="KEGG" id="fng:JM64_07320"/>
<name>A0A172T4L3_FERPE</name>
<dbReference type="EMBL" id="DSZT01000120">
    <property type="protein sequence ID" value="HGU42025.1"/>
    <property type="molecule type" value="Genomic_DNA"/>
</dbReference>
<reference evidence="2 4" key="1">
    <citation type="submission" date="2014-08" db="EMBL/GenBank/DDBJ databases">
        <title>Fervidobacterium pennivorans DYC genome.</title>
        <authorList>
            <person name="Wushke S."/>
        </authorList>
    </citation>
    <scope>NUCLEOTIDE SEQUENCE [LARGE SCALE GENOMIC DNA]</scope>
    <source>
        <strain evidence="2 4">DYC</strain>
    </source>
</reference>
<feature type="domain" description="Rubrerythrin diiron-binding" evidence="1">
    <location>
        <begin position="3"/>
        <end position="141"/>
    </location>
</feature>
<evidence type="ECO:0000313" key="4">
    <source>
        <dbReference type="Proteomes" id="UP000077096"/>
    </source>
</evidence>
<sequence length="161" mass="19073">MYDVLKLAEQFEIEGYKFYTSKKQEVKNKSVAEIFEYLAQMEKEHTEFIRNLMKSLEEGREIPEIPSQSASYFKSRYEGQKISETSPEDDIADLSVLRMAYLIEKDFMEFYGKAAEKETNEKVKSILTILRDWEEGHKKIIEEQIKAIIERNNLELGFYPF</sequence>
<evidence type="ECO:0000259" key="1">
    <source>
        <dbReference type="Pfam" id="PF02915"/>
    </source>
</evidence>
<dbReference type="GO" id="GO:0046872">
    <property type="term" value="F:metal ion binding"/>
    <property type="evidence" value="ECO:0007669"/>
    <property type="project" value="InterPro"/>
</dbReference>
<accession>A0A172T4L3</accession>
<dbReference type="PATRIC" id="fig|93466.3.peg.1549"/>
<dbReference type="CDD" id="cd01045">
    <property type="entry name" value="Ferritin_like_AB"/>
    <property type="match status" value="1"/>
</dbReference>
<organism evidence="2 4">
    <name type="scientific">Fervidobacterium pennivorans</name>
    <dbReference type="NCBI Taxonomy" id="93466"/>
    <lineage>
        <taxon>Bacteria</taxon>
        <taxon>Thermotogati</taxon>
        <taxon>Thermotogota</taxon>
        <taxon>Thermotogae</taxon>
        <taxon>Thermotogales</taxon>
        <taxon>Fervidobacteriaceae</taxon>
        <taxon>Fervidobacterium</taxon>
    </lineage>
</organism>
<dbReference type="Pfam" id="PF02915">
    <property type="entry name" value="Rubrerythrin"/>
    <property type="match status" value="1"/>
</dbReference>
<protein>
    <submittedName>
        <fullName evidence="2">Rubrerythrin</fullName>
    </submittedName>
</protein>